<dbReference type="GO" id="GO:0006508">
    <property type="term" value="P:proteolysis"/>
    <property type="evidence" value="ECO:0007669"/>
    <property type="project" value="InterPro"/>
</dbReference>
<protein>
    <submittedName>
        <fullName evidence="3">D-alanyl-D-alanine carboxypeptidase/D-alanyl-D-alanine-endopeptidase</fullName>
    </submittedName>
</protein>
<keyword evidence="3" id="KW-0121">Carboxypeptidase</keyword>
<dbReference type="Gene3D" id="3.40.710.10">
    <property type="entry name" value="DD-peptidase/beta-lactamase superfamily"/>
    <property type="match status" value="1"/>
</dbReference>
<dbReference type="InterPro" id="IPR006311">
    <property type="entry name" value="TAT_signal"/>
</dbReference>
<dbReference type="InterPro" id="IPR000667">
    <property type="entry name" value="Peptidase_S13"/>
</dbReference>
<dbReference type="Proteomes" id="UP000215563">
    <property type="component" value="Unassembled WGS sequence"/>
</dbReference>
<name>A0A229RFB5_AMYAL</name>
<dbReference type="GO" id="GO:0004185">
    <property type="term" value="F:serine-type carboxypeptidase activity"/>
    <property type="evidence" value="ECO:0007669"/>
    <property type="project" value="InterPro"/>
</dbReference>
<accession>A0A229RFB5</accession>
<dbReference type="InterPro" id="IPR012338">
    <property type="entry name" value="Beta-lactam/transpept-like"/>
</dbReference>
<comment type="caution">
    <text evidence="3">The sequence shown here is derived from an EMBL/GenBank/DDBJ whole genome shotgun (WGS) entry which is preliminary data.</text>
</comment>
<keyword evidence="3" id="KW-0645">Protease</keyword>
<dbReference type="SUPFAM" id="SSF56601">
    <property type="entry name" value="beta-lactamase/transpeptidase-like"/>
    <property type="match status" value="1"/>
</dbReference>
<dbReference type="Gene3D" id="3.50.80.20">
    <property type="entry name" value="D-Ala-D-Ala carboxypeptidase C, peptidase S13"/>
    <property type="match status" value="1"/>
</dbReference>
<dbReference type="PROSITE" id="PS51318">
    <property type="entry name" value="TAT"/>
    <property type="match status" value="1"/>
</dbReference>
<reference evidence="3 4" key="1">
    <citation type="submission" date="2017-07" db="EMBL/GenBank/DDBJ databases">
        <title>Amycolatopsis alba DSM 44262 Genome sequencing and assembly.</title>
        <authorList>
            <person name="Kaur N."/>
            <person name="Mayilraj S."/>
        </authorList>
    </citation>
    <scope>NUCLEOTIDE SEQUENCE [LARGE SCALE GENOMIC DNA]</scope>
    <source>
        <strain evidence="3 4">DSM 44262</strain>
    </source>
</reference>
<organism evidence="3 4">
    <name type="scientific">Amycolatopsis alba DSM 44262</name>
    <dbReference type="NCBI Taxonomy" id="1125972"/>
    <lineage>
        <taxon>Bacteria</taxon>
        <taxon>Bacillati</taxon>
        <taxon>Actinomycetota</taxon>
        <taxon>Actinomycetes</taxon>
        <taxon>Pseudonocardiales</taxon>
        <taxon>Pseudonocardiaceae</taxon>
        <taxon>Amycolatopsis</taxon>
    </lineage>
</organism>
<dbReference type="EMBL" id="NMQU01000104">
    <property type="protein sequence ID" value="OXM45362.1"/>
    <property type="molecule type" value="Genomic_DNA"/>
</dbReference>
<dbReference type="PANTHER" id="PTHR30023">
    <property type="entry name" value="D-ALANYL-D-ALANINE CARBOXYPEPTIDASE"/>
    <property type="match status" value="1"/>
</dbReference>
<evidence type="ECO:0000256" key="1">
    <source>
        <dbReference type="ARBA" id="ARBA00006096"/>
    </source>
</evidence>
<sequence length="522" mass="55805">MKHSGQVQTGDHSRRTVLKLLGATPIAAAGLLSAGATARADTSERTLAAKIADIIKRPEFAGSQWGMRFQPAGAEPVFTMNPEQRFVAASAFKVFVAGSAFSALGAGHRFRTTVHRTGPVVNGALRGDLVLVAGGDLLLGPRIRPDGTLALPLPDHSYGSATAPIHGDPLQQLRHLAGQVACRGIRRVEGRVTVDASLFRQGREQIAIGNISIPVSPMMVNDNIVDVVVTPGGQAGAPAGLRVWPDIAYLTVVNDVTTVLNPLRRLTFTEVSTAPDGTRTVRLTGDVRLGGPPVVSPYFVPDPVRFAEIAFAEALHDAGVDVIGHLSRLDSGRRTQVAEYISPPLSEQVKVMLKISSNPHTVHFPYLVGAVAGHDPDTPKVTGERYQRELFERAGVDPDDPVGDRYTSDFFVRFLSHMARQKYFVPYRQALPIMGRDGSIAHVLPDSPAAGRVFAKTGTASMGDVLHKALAGYIVLPDGRLVMFAQFMNKSVGSVDEAMALQSVVETAQGEIAAAVYESLTR</sequence>
<keyword evidence="4" id="KW-1185">Reference proteome</keyword>
<dbReference type="RefSeq" id="WP_039794503.1">
    <property type="nucleotide sequence ID" value="NZ_KB913032.1"/>
</dbReference>
<gene>
    <name evidence="3" type="primary">dacB</name>
    <name evidence="3" type="ORF">CFP75_30875</name>
</gene>
<dbReference type="Pfam" id="PF02113">
    <property type="entry name" value="Peptidase_S13"/>
    <property type="match status" value="1"/>
</dbReference>
<dbReference type="AlphaFoldDB" id="A0A229RFB5"/>
<evidence type="ECO:0000256" key="2">
    <source>
        <dbReference type="ARBA" id="ARBA00022801"/>
    </source>
</evidence>
<evidence type="ECO:0000313" key="4">
    <source>
        <dbReference type="Proteomes" id="UP000215563"/>
    </source>
</evidence>
<dbReference type="GO" id="GO:0000270">
    <property type="term" value="P:peptidoglycan metabolic process"/>
    <property type="evidence" value="ECO:0007669"/>
    <property type="project" value="TreeGrafter"/>
</dbReference>
<dbReference type="PANTHER" id="PTHR30023:SF0">
    <property type="entry name" value="PENICILLIN-SENSITIVE CARBOXYPEPTIDASE A"/>
    <property type="match status" value="1"/>
</dbReference>
<comment type="similarity">
    <text evidence="1">Belongs to the peptidase S13 family.</text>
</comment>
<keyword evidence="2" id="KW-0378">Hydrolase</keyword>
<dbReference type="NCBIfam" id="TIGR00666">
    <property type="entry name" value="PBP4"/>
    <property type="match status" value="1"/>
</dbReference>
<dbReference type="OrthoDB" id="9802627at2"/>
<evidence type="ECO:0000313" key="3">
    <source>
        <dbReference type="EMBL" id="OXM45362.1"/>
    </source>
</evidence>
<proteinExistence type="inferred from homology"/>